<keyword evidence="4" id="KW-1185">Reference proteome</keyword>
<dbReference type="Pfam" id="PF25928">
    <property type="entry name" value="DUF7973"/>
    <property type="match status" value="2"/>
</dbReference>
<dbReference type="InterPro" id="IPR058279">
    <property type="entry name" value="DUF7973"/>
</dbReference>
<keyword evidence="1" id="KW-1133">Transmembrane helix</keyword>
<dbReference type="STRING" id="656519.Halsa_1765"/>
<feature type="domain" description="DUF7973" evidence="2">
    <location>
        <begin position="169"/>
        <end position="282"/>
    </location>
</feature>
<dbReference type="eggNOG" id="ENOG502ZYP7">
    <property type="taxonomic scope" value="Bacteria"/>
</dbReference>
<dbReference type="HOGENOM" id="CLU_077325_0_0_9"/>
<dbReference type="EMBL" id="CP002304">
    <property type="protein sequence ID" value="ADQ15184.1"/>
    <property type="molecule type" value="Genomic_DNA"/>
</dbReference>
<evidence type="ECO:0000313" key="4">
    <source>
        <dbReference type="Proteomes" id="UP000007434"/>
    </source>
</evidence>
<name>E4RIW4_HALHG</name>
<gene>
    <name evidence="3" type="ordered locus">Halsa_1765</name>
</gene>
<evidence type="ECO:0000259" key="2">
    <source>
        <dbReference type="Pfam" id="PF25928"/>
    </source>
</evidence>
<feature type="transmembrane region" description="Helical" evidence="1">
    <location>
        <begin position="98"/>
        <end position="119"/>
    </location>
</feature>
<evidence type="ECO:0000313" key="3">
    <source>
        <dbReference type="EMBL" id="ADQ15184.1"/>
    </source>
</evidence>
<feature type="transmembrane region" description="Helical" evidence="1">
    <location>
        <begin position="227"/>
        <end position="250"/>
    </location>
</feature>
<feature type="transmembrane region" description="Helical" evidence="1">
    <location>
        <begin position="270"/>
        <end position="290"/>
    </location>
</feature>
<reference evidence="3 4" key="1">
    <citation type="submission" date="2010-11" db="EMBL/GenBank/DDBJ databases">
        <title>Complete sequence of Halanaerobium sp. sapolanicus.</title>
        <authorList>
            <consortium name="US DOE Joint Genome Institute"/>
            <person name="Lucas S."/>
            <person name="Copeland A."/>
            <person name="Lapidus A."/>
            <person name="Cheng J.-F."/>
            <person name="Bruce D."/>
            <person name="Goodwin L."/>
            <person name="Pitluck S."/>
            <person name="Davenport K."/>
            <person name="Detter J.C."/>
            <person name="Han C."/>
            <person name="Tapia R."/>
            <person name="Land M."/>
            <person name="Hauser L."/>
            <person name="Jeffries C."/>
            <person name="Kyrpides N."/>
            <person name="Ivanova N."/>
            <person name="Mikhailova N."/>
            <person name="Begemann M.B."/>
            <person name="Mormile M.R."/>
            <person name="Wall J.D."/>
            <person name="Elias D.A."/>
            <person name="Woyke T."/>
        </authorList>
    </citation>
    <scope>NUCLEOTIDE SEQUENCE [LARGE SCALE GENOMIC DNA]</scope>
    <source>
        <strain evidence="4">sapolanicus</strain>
    </source>
</reference>
<accession>E4RIW4</accession>
<feature type="transmembrane region" description="Helical" evidence="1">
    <location>
        <begin position="54"/>
        <end position="77"/>
    </location>
</feature>
<dbReference type="RefSeq" id="WP_013406261.1">
    <property type="nucleotide sequence ID" value="NC_014654.1"/>
</dbReference>
<feature type="transmembrane region" description="Helical" evidence="1">
    <location>
        <begin position="190"/>
        <end position="215"/>
    </location>
</feature>
<sequence length="292" mass="30054">MFGIGMNAVLAAFGGGLFGAALGALPAFIFCGFAVMAGEALALAVGTESITGAIGFGTLFGPHIAFGGGAAATAYAGKKGRLESGADILAPLYGIEENWDILLIGGIFGILGLVIEAFLADIGTPTDTIALTVAISAFIHRVAFSDTGIFGTYDPEKSDSRWNPPSDIAWLPWQMNTSQLLPLGLGVGLVAGHITLVTESVFIMFGITAASLIILQTMGKGPVTHHIAFPAAAAAMATGSVIWGGIFGILGAFIGEFFARLFYDWGDTHIDPPACTIAVLITAAMLFLGFSF</sequence>
<keyword evidence="1" id="KW-0472">Membrane</keyword>
<proteinExistence type="predicted"/>
<dbReference type="OrthoDB" id="4484645at2"/>
<dbReference type="KEGG" id="has:Halsa_1765"/>
<evidence type="ECO:0000256" key="1">
    <source>
        <dbReference type="SAM" id="Phobius"/>
    </source>
</evidence>
<dbReference type="AlphaFoldDB" id="E4RIW4"/>
<reference evidence="3 4" key="2">
    <citation type="journal article" date="2011" name="J. Bacteriol.">
        <title>Complete Genome Sequence of the Haloalkaliphilic, Hydrogen Producing Halanaerobium hydrogenoformans.</title>
        <authorList>
            <person name="Brown S.D."/>
            <person name="Begemann M.B."/>
            <person name="Mormile M.R."/>
            <person name="Wall J.D."/>
            <person name="Han C.S."/>
            <person name="Goodwin L.A."/>
            <person name="Pitluck S."/>
            <person name="Land M.L."/>
            <person name="Hauser L.J."/>
            <person name="Elias D.A."/>
        </authorList>
    </citation>
    <scope>NUCLEOTIDE SEQUENCE [LARGE SCALE GENOMIC DNA]</scope>
    <source>
        <strain evidence="4">sapolanicus</strain>
    </source>
</reference>
<organism evidence="3 4">
    <name type="scientific">Halanaerobium hydrogeniformans</name>
    <name type="common">Halanaerobium sp. (strain sapolanicus)</name>
    <dbReference type="NCBI Taxonomy" id="656519"/>
    <lineage>
        <taxon>Bacteria</taxon>
        <taxon>Bacillati</taxon>
        <taxon>Bacillota</taxon>
        <taxon>Clostridia</taxon>
        <taxon>Halanaerobiales</taxon>
        <taxon>Halanaerobiaceae</taxon>
        <taxon>Halanaerobium</taxon>
    </lineage>
</organism>
<dbReference type="Proteomes" id="UP000007434">
    <property type="component" value="Chromosome"/>
</dbReference>
<keyword evidence="1" id="KW-0812">Transmembrane</keyword>
<protein>
    <recommendedName>
        <fullName evidence="2">DUF7973 domain-containing protein</fullName>
    </recommendedName>
</protein>
<feature type="domain" description="DUF7973" evidence="2">
    <location>
        <begin position="7"/>
        <end position="145"/>
    </location>
</feature>